<dbReference type="SUPFAM" id="SSF52172">
    <property type="entry name" value="CheY-like"/>
    <property type="match status" value="1"/>
</dbReference>
<dbReference type="InterPro" id="IPR020449">
    <property type="entry name" value="Tscrpt_reg_AraC-type_HTH"/>
</dbReference>
<reference evidence="9" key="1">
    <citation type="journal article" date="2019" name="Int. J. Syst. Evol. Microbiol.">
        <title>The Global Catalogue of Microorganisms (GCM) 10K type strain sequencing project: providing services to taxonomists for standard genome sequencing and annotation.</title>
        <authorList>
            <consortium name="The Broad Institute Genomics Platform"/>
            <consortium name="The Broad Institute Genome Sequencing Center for Infectious Disease"/>
            <person name="Wu L."/>
            <person name="Ma J."/>
        </authorList>
    </citation>
    <scope>NUCLEOTIDE SEQUENCE [LARGE SCALE GENOMIC DNA]</scope>
    <source>
        <strain evidence="9">CCUG 59129</strain>
    </source>
</reference>
<evidence type="ECO:0000256" key="1">
    <source>
        <dbReference type="ARBA" id="ARBA00023015"/>
    </source>
</evidence>
<gene>
    <name evidence="8" type="ORF">ACFQ2I_08495</name>
</gene>
<evidence type="ECO:0000256" key="2">
    <source>
        <dbReference type="ARBA" id="ARBA00023125"/>
    </source>
</evidence>
<evidence type="ECO:0000313" key="8">
    <source>
        <dbReference type="EMBL" id="MFD0959429.1"/>
    </source>
</evidence>
<keyword evidence="1" id="KW-0805">Transcription regulation</keyword>
<keyword evidence="4" id="KW-0597">Phosphoprotein</keyword>
<dbReference type="PROSITE" id="PS00041">
    <property type="entry name" value="HTH_ARAC_FAMILY_1"/>
    <property type="match status" value="1"/>
</dbReference>
<evidence type="ECO:0000256" key="5">
    <source>
        <dbReference type="SAM" id="Coils"/>
    </source>
</evidence>
<protein>
    <submittedName>
        <fullName evidence="8">Response regulator</fullName>
    </submittedName>
</protein>
<dbReference type="Proteomes" id="UP001596989">
    <property type="component" value="Unassembled WGS sequence"/>
</dbReference>
<accession>A0ABW3HPJ6</accession>
<dbReference type="SMART" id="SM00342">
    <property type="entry name" value="HTH_ARAC"/>
    <property type="match status" value="1"/>
</dbReference>
<comment type="caution">
    <text evidence="8">The sequence shown here is derived from an EMBL/GenBank/DDBJ whole genome shotgun (WGS) entry which is preliminary data.</text>
</comment>
<evidence type="ECO:0000313" key="9">
    <source>
        <dbReference type="Proteomes" id="UP001596989"/>
    </source>
</evidence>
<keyword evidence="5" id="KW-0175">Coiled coil</keyword>
<evidence type="ECO:0000259" key="6">
    <source>
        <dbReference type="PROSITE" id="PS01124"/>
    </source>
</evidence>
<proteinExistence type="predicted"/>
<dbReference type="InterPro" id="IPR011006">
    <property type="entry name" value="CheY-like_superfamily"/>
</dbReference>
<dbReference type="SUPFAM" id="SSF46689">
    <property type="entry name" value="Homeodomain-like"/>
    <property type="match status" value="2"/>
</dbReference>
<dbReference type="EMBL" id="JBHTJZ010000009">
    <property type="protein sequence ID" value="MFD0959429.1"/>
    <property type="molecule type" value="Genomic_DNA"/>
</dbReference>
<feature type="domain" description="HTH araC/xylS-type" evidence="6">
    <location>
        <begin position="435"/>
        <end position="533"/>
    </location>
</feature>
<dbReference type="Pfam" id="PF00072">
    <property type="entry name" value="Response_reg"/>
    <property type="match status" value="1"/>
</dbReference>
<dbReference type="Gene3D" id="3.40.50.2300">
    <property type="match status" value="1"/>
</dbReference>
<evidence type="ECO:0000256" key="3">
    <source>
        <dbReference type="ARBA" id="ARBA00023163"/>
    </source>
</evidence>
<name>A0ABW3HPJ6_9BACL</name>
<dbReference type="CDD" id="cd17536">
    <property type="entry name" value="REC_YesN-like"/>
    <property type="match status" value="1"/>
</dbReference>
<evidence type="ECO:0000259" key="7">
    <source>
        <dbReference type="PROSITE" id="PS50110"/>
    </source>
</evidence>
<dbReference type="PROSITE" id="PS50110">
    <property type="entry name" value="RESPONSE_REGULATORY"/>
    <property type="match status" value="1"/>
</dbReference>
<dbReference type="PRINTS" id="PR00032">
    <property type="entry name" value="HTHARAC"/>
</dbReference>
<keyword evidence="9" id="KW-1185">Reference proteome</keyword>
<dbReference type="PROSITE" id="PS01124">
    <property type="entry name" value="HTH_ARAC_FAMILY_2"/>
    <property type="match status" value="1"/>
</dbReference>
<feature type="domain" description="Response regulatory" evidence="7">
    <location>
        <begin position="1"/>
        <end position="116"/>
    </location>
</feature>
<dbReference type="SMART" id="SM00448">
    <property type="entry name" value="REC"/>
    <property type="match status" value="1"/>
</dbReference>
<feature type="coiled-coil region" evidence="5">
    <location>
        <begin position="109"/>
        <end position="139"/>
    </location>
</feature>
<dbReference type="InterPro" id="IPR009057">
    <property type="entry name" value="Homeodomain-like_sf"/>
</dbReference>
<dbReference type="InterPro" id="IPR001789">
    <property type="entry name" value="Sig_transdc_resp-reg_receiver"/>
</dbReference>
<organism evidence="8 9">
    <name type="scientific">Paenibacillus chungangensis</name>
    <dbReference type="NCBI Taxonomy" id="696535"/>
    <lineage>
        <taxon>Bacteria</taxon>
        <taxon>Bacillati</taxon>
        <taxon>Bacillota</taxon>
        <taxon>Bacilli</taxon>
        <taxon>Bacillales</taxon>
        <taxon>Paenibacillaceae</taxon>
        <taxon>Paenibacillus</taxon>
    </lineage>
</organism>
<feature type="modified residue" description="4-aspartylphosphate" evidence="4">
    <location>
        <position position="51"/>
    </location>
</feature>
<dbReference type="InterPro" id="IPR018062">
    <property type="entry name" value="HTH_AraC-typ_CS"/>
</dbReference>
<dbReference type="RefSeq" id="WP_377563550.1">
    <property type="nucleotide sequence ID" value="NZ_JBHTJZ010000009.1"/>
</dbReference>
<keyword evidence="2" id="KW-0238">DNA-binding</keyword>
<sequence length="533" mass="60374">MIVDDERRILRGLTQAVLESGLPFTSVQGFHNAEEALRAMESSPCDILLSDIRMPGRDGLELAGAVRACCPSCKVIFLTGFGQFEYAQQAVKLGAFDFLVKPVRDEQLLQCLERALLNLKEEKKEAESIHKLRTRYEETVPVVRESFLRQCAGSERTSRNVNEIIAEGKLLQLDIALDSPVRFVVMRVNNRKKWIDSPKKSETLDSLLFEAVGTVKGESGLCMECWRDADFFACAWQSKSAIGSVVMEKQLRRALIDMQKILFERHGMDTSIMLSKQADNLEQWGISYQEALQALKQHISQGRGSIAEVPQGEGVLMGRLPGLDLLQSLGLLLEAGDEEQYYNRLNQVFSDARTTPGLPYRIYAEIVHLLSLALLTSVNKLTLTSEERDRLRIEEWTDMSCFYSVEQMSEVFHTVSAEVFKLTSRQRDMNRDVMSRLKWYISQHLSGDLSLSELSKIAHMSTAYLSRIFKETTGEGINHYVTRARIEKAMELLRLPSAKVSDVAVQVGYDNTPYFTKVFKKVVGVTPQEFKNE</sequence>
<dbReference type="PANTHER" id="PTHR43280:SF28">
    <property type="entry name" value="HTH-TYPE TRANSCRIPTIONAL ACTIVATOR RHAS"/>
    <property type="match status" value="1"/>
</dbReference>
<dbReference type="Pfam" id="PF12833">
    <property type="entry name" value="HTH_18"/>
    <property type="match status" value="1"/>
</dbReference>
<dbReference type="PANTHER" id="PTHR43280">
    <property type="entry name" value="ARAC-FAMILY TRANSCRIPTIONAL REGULATOR"/>
    <property type="match status" value="1"/>
</dbReference>
<evidence type="ECO:0000256" key="4">
    <source>
        <dbReference type="PROSITE-ProRule" id="PRU00169"/>
    </source>
</evidence>
<keyword evidence="3" id="KW-0804">Transcription</keyword>
<dbReference type="InterPro" id="IPR018060">
    <property type="entry name" value="HTH_AraC"/>
</dbReference>
<dbReference type="Gene3D" id="1.10.10.60">
    <property type="entry name" value="Homeodomain-like"/>
    <property type="match status" value="2"/>
</dbReference>